<dbReference type="EMBL" id="JADCKC010000002">
    <property type="protein sequence ID" value="MBE5037792.1"/>
    <property type="molecule type" value="Genomic_DNA"/>
</dbReference>
<keyword evidence="3" id="KW-1185">Reference proteome</keyword>
<protein>
    <recommendedName>
        <fullName evidence="4">ESAT-6 protein secretion system EspG family protein</fullName>
    </recommendedName>
</protein>
<proteinExistence type="predicted"/>
<evidence type="ECO:0000313" key="3">
    <source>
        <dbReference type="Proteomes" id="UP000768567"/>
    </source>
</evidence>
<evidence type="ECO:0000313" key="2">
    <source>
        <dbReference type="EMBL" id="MBE5037792.1"/>
    </source>
</evidence>
<gene>
    <name evidence="2" type="ORF">INF35_08340</name>
</gene>
<feature type="region of interest" description="Disordered" evidence="1">
    <location>
        <begin position="140"/>
        <end position="164"/>
    </location>
</feature>
<accession>A0ABR9R3V0</accession>
<sequence>MAETEHAWLLDGRQLLFLLSLADSRPVLTFPLPDPDSVSPDEWKQVVMDLHRGGVLAFGENGVEMTPDPAALIAGMKDAPSVWIALSRDGETHVQALYTGAAGSVLLQAGERGYRLSRWEESPETWLDTRLGLPARIRQDAPARPPEELAPDLPSVRPAPDDPAARWGAWAPARTVLDAWREGEHTARLVFWRGAAANAVLCQTPAGDELLPDSRITRQLLWKRLAGGEQV</sequence>
<evidence type="ECO:0008006" key="4">
    <source>
        <dbReference type="Google" id="ProtNLM"/>
    </source>
</evidence>
<comment type="caution">
    <text evidence="2">The sequence shown here is derived from an EMBL/GenBank/DDBJ whole genome shotgun (WGS) entry which is preliminary data.</text>
</comment>
<dbReference type="Proteomes" id="UP000768567">
    <property type="component" value="Unassembled WGS sequence"/>
</dbReference>
<reference evidence="2 3" key="1">
    <citation type="submission" date="2020-10" db="EMBL/GenBank/DDBJ databases">
        <title>ChiBAC.</title>
        <authorList>
            <person name="Zenner C."/>
            <person name="Hitch T.C.A."/>
            <person name="Clavel T."/>
        </authorList>
    </citation>
    <scope>NUCLEOTIDE SEQUENCE [LARGE SCALE GENOMIC DNA]</scope>
    <source>
        <strain evidence="2 3">DSM 109015</strain>
    </source>
</reference>
<evidence type="ECO:0000256" key="1">
    <source>
        <dbReference type="SAM" id="MobiDB-lite"/>
    </source>
</evidence>
<name>A0ABR9R3V0_9FIRM</name>
<organism evidence="2 3">
    <name type="scientific">Gemmiger gallinarum</name>
    <dbReference type="NCBI Taxonomy" id="2779354"/>
    <lineage>
        <taxon>Bacteria</taxon>
        <taxon>Bacillati</taxon>
        <taxon>Bacillota</taxon>
        <taxon>Clostridia</taxon>
        <taxon>Eubacteriales</taxon>
        <taxon>Gemmiger</taxon>
    </lineage>
</organism>
<dbReference type="RefSeq" id="WP_193501403.1">
    <property type="nucleotide sequence ID" value="NZ_JADCKC010000002.1"/>
</dbReference>